<keyword evidence="3" id="KW-1185">Reference proteome</keyword>
<protein>
    <submittedName>
        <fullName evidence="2">Uncharacterized protein</fullName>
    </submittedName>
</protein>
<evidence type="ECO:0000313" key="3">
    <source>
        <dbReference type="Proteomes" id="UP000054408"/>
    </source>
</evidence>
<evidence type="ECO:0000256" key="1">
    <source>
        <dbReference type="SAM" id="MobiDB-lite"/>
    </source>
</evidence>
<dbReference type="Proteomes" id="UP000054408">
    <property type="component" value="Unassembled WGS sequence"/>
</dbReference>
<dbReference type="GeneID" id="25564061"/>
<sequence>MDKATRTARKAALTKAIMAKTNGMPAATIDQLTLGLRSLLAADSSLPARTTSTLLTPDVSAGIVQGYAFEPSVRVVGEVSRPDKNHDLRRAAGMEAVITTGRVPIERFVAEASVRHHRANHTKVKREKKKSANAGKNDMAIEISLAPTVEEVKSTITTIANNFSGRAQKMRDTSSGVQHDVMPQQVVPTTPPAAPYEPMPNDVCGP</sequence>
<feature type="region of interest" description="Disordered" evidence="1">
    <location>
        <begin position="187"/>
        <end position="206"/>
    </location>
</feature>
<organism evidence="2 3">
    <name type="scientific">Thecamonas trahens ATCC 50062</name>
    <dbReference type="NCBI Taxonomy" id="461836"/>
    <lineage>
        <taxon>Eukaryota</taxon>
        <taxon>Apusozoa</taxon>
        <taxon>Apusomonadida</taxon>
        <taxon>Apusomonadidae</taxon>
        <taxon>Thecamonas</taxon>
    </lineage>
</organism>
<dbReference type="EMBL" id="GL349450">
    <property type="protein sequence ID" value="KNC48292.1"/>
    <property type="molecule type" value="Genomic_DNA"/>
</dbReference>
<dbReference type="AlphaFoldDB" id="A0A0L0D7C7"/>
<name>A0A0L0D7C7_THETB</name>
<dbReference type="RefSeq" id="XP_013758859.1">
    <property type="nucleotide sequence ID" value="XM_013903405.1"/>
</dbReference>
<gene>
    <name evidence="2" type="ORF">AMSG_04523</name>
</gene>
<reference evidence="2 3" key="1">
    <citation type="submission" date="2010-05" db="EMBL/GenBank/DDBJ databases">
        <title>The Genome Sequence of Thecamonas trahens ATCC 50062.</title>
        <authorList>
            <consortium name="The Broad Institute Genome Sequencing Platform"/>
            <person name="Russ C."/>
            <person name="Cuomo C."/>
            <person name="Shea T."/>
            <person name="Young S.K."/>
            <person name="Zeng Q."/>
            <person name="Koehrsen M."/>
            <person name="Haas B."/>
            <person name="Borodovsky M."/>
            <person name="Guigo R."/>
            <person name="Alvarado L."/>
            <person name="Berlin A."/>
            <person name="Bochicchio J."/>
            <person name="Borenstein D."/>
            <person name="Chapman S."/>
            <person name="Chen Z."/>
            <person name="Freedman E."/>
            <person name="Gellesch M."/>
            <person name="Goldberg J."/>
            <person name="Griggs A."/>
            <person name="Gujja S."/>
            <person name="Heilman E."/>
            <person name="Heiman D."/>
            <person name="Hepburn T."/>
            <person name="Howarth C."/>
            <person name="Jen D."/>
            <person name="Larson L."/>
            <person name="Mehta T."/>
            <person name="Park D."/>
            <person name="Pearson M."/>
            <person name="Roberts A."/>
            <person name="Saif S."/>
            <person name="Shenoy N."/>
            <person name="Sisk P."/>
            <person name="Stolte C."/>
            <person name="Sykes S."/>
            <person name="Thomson T."/>
            <person name="Walk T."/>
            <person name="White J."/>
            <person name="Yandava C."/>
            <person name="Burger G."/>
            <person name="Gray M.W."/>
            <person name="Holland P.W.H."/>
            <person name="King N."/>
            <person name="Lang F.B.F."/>
            <person name="Roger A.J."/>
            <person name="Ruiz-Trillo I."/>
            <person name="Lander E."/>
            <person name="Nusbaum C."/>
        </authorList>
    </citation>
    <scope>NUCLEOTIDE SEQUENCE [LARGE SCALE GENOMIC DNA]</scope>
    <source>
        <strain evidence="2 3">ATCC 50062</strain>
    </source>
</reference>
<accession>A0A0L0D7C7</accession>
<feature type="compositionally biased region" description="Pro residues" evidence="1">
    <location>
        <begin position="189"/>
        <end position="198"/>
    </location>
</feature>
<evidence type="ECO:0000313" key="2">
    <source>
        <dbReference type="EMBL" id="KNC48292.1"/>
    </source>
</evidence>
<proteinExistence type="predicted"/>